<accession>A0ABQ6CD59</accession>
<organism evidence="1 2">
    <name type="scientific">Labrys miyagiensis</name>
    <dbReference type="NCBI Taxonomy" id="346912"/>
    <lineage>
        <taxon>Bacteria</taxon>
        <taxon>Pseudomonadati</taxon>
        <taxon>Pseudomonadota</taxon>
        <taxon>Alphaproteobacteria</taxon>
        <taxon>Hyphomicrobiales</taxon>
        <taxon>Xanthobacteraceae</taxon>
        <taxon>Labrys</taxon>
    </lineage>
</organism>
<gene>
    <name evidence="1" type="ORF">GCM10007874_11450</name>
</gene>
<reference evidence="2" key="1">
    <citation type="journal article" date="2019" name="Int. J. Syst. Evol. Microbiol.">
        <title>The Global Catalogue of Microorganisms (GCM) 10K type strain sequencing project: providing services to taxonomists for standard genome sequencing and annotation.</title>
        <authorList>
            <consortium name="The Broad Institute Genomics Platform"/>
            <consortium name="The Broad Institute Genome Sequencing Center for Infectious Disease"/>
            <person name="Wu L."/>
            <person name="Ma J."/>
        </authorList>
    </citation>
    <scope>NUCLEOTIDE SEQUENCE [LARGE SCALE GENOMIC DNA]</scope>
    <source>
        <strain evidence="2">NBRC 101365</strain>
    </source>
</reference>
<evidence type="ECO:0000313" key="2">
    <source>
        <dbReference type="Proteomes" id="UP001156882"/>
    </source>
</evidence>
<sequence>MGDENVLRLPPRSMIVFIDETGNEDLSDPKNPTFGRGGCGVLFPDYKNIIAKPWRRLKRERLGGTNRPFHATEFEQTRPTNYQISGINSFLSLRFWRFAAMCDSRTQLPLGLDAHAAISLMTLSYLQKELARYDVDVLALVFERSERGDSLVKRDFNLSQAAFRNVRGQPIELEGCFMEKSQMEPGLEVADLVAHTAGRMRRHQLRGGSDVLKDFEQMYWHSPIPPEFIAMTSIEISEEAKAGADLLNGKK</sequence>
<dbReference type="RefSeq" id="WP_284310951.1">
    <property type="nucleotide sequence ID" value="NZ_BSPC01000009.1"/>
</dbReference>
<dbReference type="Proteomes" id="UP001156882">
    <property type="component" value="Unassembled WGS sequence"/>
</dbReference>
<dbReference type="Pfam" id="PF12686">
    <property type="entry name" value="DUF3800"/>
    <property type="match status" value="1"/>
</dbReference>
<protein>
    <recommendedName>
        <fullName evidence="3">DUF3800 domain-containing protein</fullName>
    </recommendedName>
</protein>
<name>A0ABQ6CD59_9HYPH</name>
<comment type="caution">
    <text evidence="1">The sequence shown here is derived from an EMBL/GenBank/DDBJ whole genome shotgun (WGS) entry which is preliminary data.</text>
</comment>
<keyword evidence="2" id="KW-1185">Reference proteome</keyword>
<proteinExistence type="predicted"/>
<dbReference type="InterPro" id="IPR024524">
    <property type="entry name" value="DUF3800"/>
</dbReference>
<evidence type="ECO:0000313" key="1">
    <source>
        <dbReference type="EMBL" id="GLS18129.1"/>
    </source>
</evidence>
<evidence type="ECO:0008006" key="3">
    <source>
        <dbReference type="Google" id="ProtNLM"/>
    </source>
</evidence>
<dbReference type="EMBL" id="BSPC01000009">
    <property type="protein sequence ID" value="GLS18129.1"/>
    <property type="molecule type" value="Genomic_DNA"/>
</dbReference>